<dbReference type="OrthoDB" id="10492985at2759"/>
<name>A0A164R0S5_9CRUS</name>
<feature type="compositionally biased region" description="Polar residues" evidence="1">
    <location>
        <begin position="180"/>
        <end position="193"/>
    </location>
</feature>
<sequence length="949" mass="104910">MSHGRGVIIDAGEVSLLREVPDPSQFQSDSQPQGEEFEDAQSYQISQNPEAGGAATEGAYESVAARKQYEGAREVGNGGGVNARTGAGNEKRQEVQVVDRDQGSRTRQAEFDDRESLSPQVSVSSVQERIDEQRRKSYDPNSLGKQKSVTGNRKVWQGSVRAEGAADSRRIASVEADTTGVINRSSGTDSGQPSEVRGDEERGVGLERRSLREGLRHRAFSTPQEAATESTNHTPFMMVYGREAVIPADLLAATGPSRTKLVGAEDLMKAMMELRKDVKDQLAMVQQRQKTQYDARVSAAPVQVTELNHELRKPSGKKTLVVHVPQMKKFVVESDKESDSDEEEKKQEHADTDLDVELVDTDSGVARADTGSEKARAETEEGMACAETVMGETPEVDTGVTPDASTAVTAVEPPARREKGRMRRRPLEPIAEMGEGLQDGKDSAVPAATESAAGRPTRKKRALGWMKNMLFFTLVCFVGQVVQADEMRGKYVTTEGAVFHPEGTLALGDSEWVVIYDVPTKRAEQVIKLVIAWVDDTARAFDKAITGNFPVEVTPFLEGDGTRRKRGLFDGGGQLLKWLFGTATTKDLESVHSRLKSFDKKGLEVVHLLQEQASLLNVTMGHQAEHESKISALMAAAGLAPRLGTDTSIARRKWLESVPANGNVRLFIHLPPPAKRSRYPTRTRDWLHTWGYRQLNVEFNGDEVWKCAPYMGSVCPFLKPVDRKGRMKSCAVAVFLQEQEGIQRNCHLDSKKWTGIDLFYIGGRKGGYTGKDNVTIVLQCPGKRIGGICLPQVLPAAGVIKIPRLCSASSDEWVLQASFRQMMPVNVTSVIDEEAARMLRCLLAPVVIMEEAPAALRTPTRIDLAGTSSHLKADERLQRQWEDEENAKRYPFEWSIGCLFPLQMVVYLWIEYRRLSSHVDTLLLARLVEFREPMSVGRRGDVAPMYFVA</sequence>
<organism evidence="2 3">
    <name type="scientific">Daphnia magna</name>
    <dbReference type="NCBI Taxonomy" id="35525"/>
    <lineage>
        <taxon>Eukaryota</taxon>
        <taxon>Metazoa</taxon>
        <taxon>Ecdysozoa</taxon>
        <taxon>Arthropoda</taxon>
        <taxon>Crustacea</taxon>
        <taxon>Branchiopoda</taxon>
        <taxon>Diplostraca</taxon>
        <taxon>Cladocera</taxon>
        <taxon>Anomopoda</taxon>
        <taxon>Daphniidae</taxon>
        <taxon>Daphnia</taxon>
    </lineage>
</organism>
<dbReference type="Proteomes" id="UP000076858">
    <property type="component" value="Unassembled WGS sequence"/>
</dbReference>
<evidence type="ECO:0000256" key="1">
    <source>
        <dbReference type="SAM" id="MobiDB-lite"/>
    </source>
</evidence>
<feature type="compositionally biased region" description="Basic and acidic residues" evidence="1">
    <location>
        <begin position="89"/>
        <end position="116"/>
    </location>
</feature>
<dbReference type="AlphaFoldDB" id="A0A164R0S5"/>
<feature type="region of interest" description="Disordered" evidence="1">
    <location>
        <begin position="331"/>
        <end position="356"/>
    </location>
</feature>
<feature type="compositionally biased region" description="Basic and acidic residues" evidence="1">
    <location>
        <begin position="331"/>
        <end position="352"/>
    </location>
</feature>
<accession>A0A164R0S5</accession>
<feature type="region of interest" description="Disordered" evidence="1">
    <location>
        <begin position="1"/>
        <end position="59"/>
    </location>
</feature>
<protein>
    <submittedName>
        <fullName evidence="2">Uncharacterized protein</fullName>
    </submittedName>
</protein>
<proteinExistence type="predicted"/>
<feature type="compositionally biased region" description="Basic and acidic residues" evidence="1">
    <location>
        <begin position="128"/>
        <end position="138"/>
    </location>
</feature>
<feature type="region of interest" description="Disordered" evidence="1">
    <location>
        <begin position="436"/>
        <end position="455"/>
    </location>
</feature>
<evidence type="ECO:0000313" key="2">
    <source>
        <dbReference type="EMBL" id="KZS08236.1"/>
    </source>
</evidence>
<evidence type="ECO:0000313" key="3">
    <source>
        <dbReference type="Proteomes" id="UP000076858"/>
    </source>
</evidence>
<feature type="region of interest" description="Disordered" evidence="1">
    <location>
        <begin position="71"/>
        <end position="204"/>
    </location>
</feature>
<reference evidence="2 3" key="1">
    <citation type="submission" date="2016-03" db="EMBL/GenBank/DDBJ databases">
        <title>EvidentialGene: Evidence-directed Construction of Genes on Genomes.</title>
        <authorList>
            <person name="Gilbert D.G."/>
            <person name="Choi J.-H."/>
            <person name="Mockaitis K."/>
            <person name="Colbourne J."/>
            <person name="Pfrender M."/>
        </authorList>
    </citation>
    <scope>NUCLEOTIDE SEQUENCE [LARGE SCALE GENOMIC DNA]</scope>
    <source>
        <strain evidence="2 3">Xinb3</strain>
        <tissue evidence="2">Complete organism</tissue>
    </source>
</reference>
<comment type="caution">
    <text evidence="2">The sequence shown here is derived from an EMBL/GenBank/DDBJ whole genome shotgun (WGS) entry which is preliminary data.</text>
</comment>
<feature type="compositionally biased region" description="Low complexity" evidence="1">
    <location>
        <begin position="50"/>
        <end position="59"/>
    </location>
</feature>
<keyword evidence="3" id="KW-1185">Reference proteome</keyword>
<feature type="compositionally biased region" description="Low complexity" evidence="1">
    <location>
        <begin position="22"/>
        <end position="33"/>
    </location>
</feature>
<gene>
    <name evidence="2" type="ORF">APZ42_027838</name>
</gene>
<feature type="compositionally biased region" description="Polar residues" evidence="1">
    <location>
        <begin position="139"/>
        <end position="151"/>
    </location>
</feature>
<dbReference type="EMBL" id="LRGB01002277">
    <property type="protein sequence ID" value="KZS08236.1"/>
    <property type="molecule type" value="Genomic_DNA"/>
</dbReference>